<sequence>MKETSTASNPCIYRYTRKNKRKELRTGHYNDIRKRAKDEYRGGNVQAAEDKLSKTSCISVDKDKFIEYLKVRAEVAPILRDFYENHLTDPTIPRQKRAQRKNAGATDTSSALPAPPPAPVVKQPLHRKLRLSAYINQQQADERLVRNICKKFGENPVLVMGDWSAPMARFHEPIKGIGMRRMLRKHGLEVVLIDEFKTSSICPKCE</sequence>
<protein>
    <submittedName>
        <fullName evidence="2">Uncharacterized protein</fullName>
    </submittedName>
</protein>
<evidence type="ECO:0000313" key="3">
    <source>
        <dbReference type="Proteomes" id="UP001140094"/>
    </source>
</evidence>
<accession>A0A9W8HMT9</accession>
<dbReference type="AlphaFoldDB" id="A0A9W8HMT9"/>
<feature type="non-terminal residue" evidence="2">
    <location>
        <position position="206"/>
    </location>
</feature>
<dbReference type="OrthoDB" id="5577555at2759"/>
<feature type="region of interest" description="Disordered" evidence="1">
    <location>
        <begin position="90"/>
        <end position="120"/>
    </location>
</feature>
<comment type="caution">
    <text evidence="2">The sequence shown here is derived from an EMBL/GenBank/DDBJ whole genome shotgun (WGS) entry which is preliminary data.</text>
</comment>
<dbReference type="Proteomes" id="UP001140094">
    <property type="component" value="Unassembled WGS sequence"/>
</dbReference>
<keyword evidence="3" id="KW-1185">Reference proteome</keyword>
<reference evidence="2" key="1">
    <citation type="submission" date="2022-07" db="EMBL/GenBank/DDBJ databases">
        <title>Phylogenomic reconstructions and comparative analyses of Kickxellomycotina fungi.</title>
        <authorList>
            <person name="Reynolds N.K."/>
            <person name="Stajich J.E."/>
            <person name="Barry K."/>
            <person name="Grigoriev I.V."/>
            <person name="Crous P."/>
            <person name="Smith M.E."/>
        </authorList>
    </citation>
    <scope>NUCLEOTIDE SEQUENCE</scope>
    <source>
        <strain evidence="2">NRRL 1565</strain>
    </source>
</reference>
<dbReference type="EMBL" id="JANBUO010003934">
    <property type="protein sequence ID" value="KAJ2788993.1"/>
    <property type="molecule type" value="Genomic_DNA"/>
</dbReference>
<gene>
    <name evidence="2" type="ORF">H4R20_007264</name>
</gene>
<organism evidence="2 3">
    <name type="scientific">Coemansia guatemalensis</name>
    <dbReference type="NCBI Taxonomy" id="2761395"/>
    <lineage>
        <taxon>Eukaryota</taxon>
        <taxon>Fungi</taxon>
        <taxon>Fungi incertae sedis</taxon>
        <taxon>Zoopagomycota</taxon>
        <taxon>Kickxellomycotina</taxon>
        <taxon>Kickxellomycetes</taxon>
        <taxon>Kickxellales</taxon>
        <taxon>Kickxellaceae</taxon>
        <taxon>Coemansia</taxon>
    </lineage>
</organism>
<proteinExistence type="predicted"/>
<evidence type="ECO:0000256" key="1">
    <source>
        <dbReference type="SAM" id="MobiDB-lite"/>
    </source>
</evidence>
<evidence type="ECO:0000313" key="2">
    <source>
        <dbReference type="EMBL" id="KAJ2788993.1"/>
    </source>
</evidence>
<name>A0A9W8HMT9_9FUNG</name>